<keyword evidence="6 8" id="KW-0315">Glutamine amidotransferase</keyword>
<keyword evidence="8" id="KW-0028">Amino-acid biosynthesis</keyword>
<dbReference type="GO" id="GO:0006529">
    <property type="term" value="P:asparagine biosynthetic process"/>
    <property type="evidence" value="ECO:0007669"/>
    <property type="project" value="UniProtKB-KW"/>
</dbReference>
<evidence type="ECO:0000256" key="7">
    <source>
        <dbReference type="ARBA" id="ARBA00048741"/>
    </source>
</evidence>
<dbReference type="Pfam" id="PF00733">
    <property type="entry name" value="Asn_synthase"/>
    <property type="match status" value="1"/>
</dbReference>
<feature type="domain" description="Glutamine amidotransferase type-2" evidence="11">
    <location>
        <begin position="2"/>
        <end position="219"/>
    </location>
</feature>
<feature type="site" description="Important for beta-aspartyl-AMP intermediate formation" evidence="10">
    <location>
        <position position="377"/>
    </location>
</feature>
<feature type="active site" description="For GATase activity" evidence="8">
    <location>
        <position position="2"/>
    </location>
</feature>
<dbReference type="CDD" id="cd01991">
    <property type="entry name" value="Asn_synthase_B_C"/>
    <property type="match status" value="1"/>
</dbReference>
<sequence length="643" mass="71771">MCGIAGFIDLSRGTAANELVARAAAMADCLRHRGPDDAGTWVAPQHGVALGHRRLAILDLSPAGHQPMLSHDGRWVVAYNGEIYNHAELRQALAAQGVPFRGTSDTESLVNGFAAWGVKATVQRCRGIFAIAAVNVERGELTLVRDHFGVKPLYWGRRNGHILFGSELKAIRGHPAFVAEIDRRVLPQYLRHNYVPGPYSIYQGIGKLPAGTLVTLSAERPDGQPEPYWSFDAVARAGVATPWLEGREDAARRLEGELARAVREQMLADVPLGAFLSGGIDSSLVVALMQRHSSRPVKTFTIGFELAEYNEAPFAEAIARHLGTDHTEHYVTAREAQDVIPRLPHIFDEPFADSSQIPTLLVCELARRHVTVALSGDGGDELFCGYLRYFAPLLGTRGGYLPAALRWPASAVADAASRLLPVARWRKFAARAASFLRDADPDQRYLRGMTHWPLSEEVVRDAEPVETMFHDPRVWPAFPHRQLRWMWLDTLNYLPDDILVKVDRASMAVSLEARVPLLDPQVAAAAWHIPLSFKAVGWSGKRILRDILARHVPPDLFERPKRGFGVPIAEWLRGPLRDWAEDLLSSARLERDGFFHAVPIRATWQEHLSGRVDWAYRLWDVLMFQSWLETQRGRGPAREPSRD</sequence>
<dbReference type="InterPro" id="IPR051786">
    <property type="entry name" value="ASN_synthetase/amidase"/>
</dbReference>
<evidence type="ECO:0000256" key="3">
    <source>
        <dbReference type="ARBA" id="ARBA00012737"/>
    </source>
</evidence>
<dbReference type="CDD" id="cd00712">
    <property type="entry name" value="AsnB"/>
    <property type="match status" value="1"/>
</dbReference>
<proteinExistence type="inferred from homology"/>
<evidence type="ECO:0000256" key="2">
    <source>
        <dbReference type="ARBA" id="ARBA00005752"/>
    </source>
</evidence>
<feature type="binding site" evidence="9">
    <location>
        <begin position="375"/>
        <end position="376"/>
    </location>
    <ligand>
        <name>ATP</name>
        <dbReference type="ChEBI" id="CHEBI:30616"/>
    </ligand>
</feature>
<dbReference type="AlphaFoldDB" id="A0A7C4QQV4"/>
<evidence type="ECO:0000256" key="8">
    <source>
        <dbReference type="PIRSR" id="PIRSR001589-1"/>
    </source>
</evidence>
<dbReference type="GO" id="GO:0005829">
    <property type="term" value="C:cytosol"/>
    <property type="evidence" value="ECO:0007669"/>
    <property type="project" value="TreeGrafter"/>
</dbReference>
<comment type="catalytic activity">
    <reaction evidence="7">
        <text>L-aspartate + L-glutamine + ATP + H2O = L-asparagine + L-glutamate + AMP + diphosphate + H(+)</text>
        <dbReference type="Rhea" id="RHEA:12228"/>
        <dbReference type="ChEBI" id="CHEBI:15377"/>
        <dbReference type="ChEBI" id="CHEBI:15378"/>
        <dbReference type="ChEBI" id="CHEBI:29985"/>
        <dbReference type="ChEBI" id="CHEBI:29991"/>
        <dbReference type="ChEBI" id="CHEBI:30616"/>
        <dbReference type="ChEBI" id="CHEBI:33019"/>
        <dbReference type="ChEBI" id="CHEBI:58048"/>
        <dbReference type="ChEBI" id="CHEBI:58359"/>
        <dbReference type="ChEBI" id="CHEBI:456215"/>
        <dbReference type="EC" id="6.3.5.4"/>
    </reaction>
</comment>
<dbReference type="EC" id="6.3.5.4" evidence="3"/>
<comment type="caution">
    <text evidence="12">The sequence shown here is derived from an EMBL/GenBank/DDBJ whole genome shotgun (WGS) entry which is preliminary data.</text>
</comment>
<dbReference type="SUPFAM" id="SSF56235">
    <property type="entry name" value="N-terminal nucleophile aminohydrolases (Ntn hydrolases)"/>
    <property type="match status" value="1"/>
</dbReference>
<accession>A0A7C4QQV4</accession>
<keyword evidence="5 9" id="KW-0067">ATP-binding</keyword>
<evidence type="ECO:0000256" key="4">
    <source>
        <dbReference type="ARBA" id="ARBA00022741"/>
    </source>
</evidence>
<comment type="similarity">
    <text evidence="2">Belongs to the asparagine synthetase family.</text>
</comment>
<dbReference type="Gene3D" id="3.40.50.620">
    <property type="entry name" value="HUPs"/>
    <property type="match status" value="1"/>
</dbReference>
<evidence type="ECO:0000259" key="11">
    <source>
        <dbReference type="PROSITE" id="PS51278"/>
    </source>
</evidence>
<dbReference type="InterPro" id="IPR017932">
    <property type="entry name" value="GATase_2_dom"/>
</dbReference>
<dbReference type="EMBL" id="DSVQ01000012">
    <property type="protein sequence ID" value="HGT39168.1"/>
    <property type="molecule type" value="Genomic_DNA"/>
</dbReference>
<comment type="pathway">
    <text evidence="1">Amino-acid biosynthesis; L-asparagine biosynthesis; L-asparagine from L-aspartate (L-Gln route): step 1/1.</text>
</comment>
<dbReference type="PIRSF" id="PIRSF001589">
    <property type="entry name" value="Asn_synthetase_glu-h"/>
    <property type="match status" value="1"/>
</dbReference>
<dbReference type="InterPro" id="IPR006426">
    <property type="entry name" value="Asn_synth_AEB"/>
</dbReference>
<name>A0A7C4QQV4_9PLAN</name>
<dbReference type="PANTHER" id="PTHR43284">
    <property type="entry name" value="ASPARAGINE SYNTHETASE (GLUTAMINE-HYDROLYZING)"/>
    <property type="match status" value="1"/>
</dbReference>
<dbReference type="Gene3D" id="3.60.20.10">
    <property type="entry name" value="Glutamine Phosphoribosylpyrophosphate, subunit 1, domain 1"/>
    <property type="match status" value="1"/>
</dbReference>
<organism evidence="12">
    <name type="scientific">Schlesneria paludicola</name>
    <dbReference type="NCBI Taxonomy" id="360056"/>
    <lineage>
        <taxon>Bacteria</taxon>
        <taxon>Pseudomonadati</taxon>
        <taxon>Planctomycetota</taxon>
        <taxon>Planctomycetia</taxon>
        <taxon>Planctomycetales</taxon>
        <taxon>Planctomycetaceae</taxon>
        <taxon>Schlesneria</taxon>
    </lineage>
</organism>
<dbReference type="InterPro" id="IPR029055">
    <property type="entry name" value="Ntn_hydrolases_N"/>
</dbReference>
<dbReference type="NCBIfam" id="TIGR01536">
    <property type="entry name" value="asn_synth_AEB"/>
    <property type="match status" value="1"/>
</dbReference>
<evidence type="ECO:0000256" key="6">
    <source>
        <dbReference type="ARBA" id="ARBA00022962"/>
    </source>
</evidence>
<dbReference type="PROSITE" id="PS51278">
    <property type="entry name" value="GATASE_TYPE_2"/>
    <property type="match status" value="1"/>
</dbReference>
<feature type="binding site" evidence="9">
    <location>
        <position position="302"/>
    </location>
    <ligand>
        <name>ATP</name>
        <dbReference type="ChEBI" id="CHEBI:30616"/>
    </ligand>
</feature>
<keyword evidence="4 9" id="KW-0547">Nucleotide-binding</keyword>
<keyword evidence="12" id="KW-0436">Ligase</keyword>
<dbReference type="SUPFAM" id="SSF52402">
    <property type="entry name" value="Adenine nucleotide alpha hydrolases-like"/>
    <property type="match status" value="1"/>
</dbReference>
<dbReference type="InterPro" id="IPR001962">
    <property type="entry name" value="Asn_synthase"/>
</dbReference>
<evidence type="ECO:0000256" key="5">
    <source>
        <dbReference type="ARBA" id="ARBA00022840"/>
    </source>
</evidence>
<feature type="binding site" evidence="9">
    <location>
        <position position="105"/>
    </location>
    <ligand>
        <name>L-glutamine</name>
        <dbReference type="ChEBI" id="CHEBI:58359"/>
    </ligand>
</feature>
<dbReference type="InterPro" id="IPR033738">
    <property type="entry name" value="AsnB_N"/>
</dbReference>
<evidence type="ECO:0000256" key="1">
    <source>
        <dbReference type="ARBA" id="ARBA00005187"/>
    </source>
</evidence>
<dbReference type="InterPro" id="IPR014729">
    <property type="entry name" value="Rossmann-like_a/b/a_fold"/>
</dbReference>
<evidence type="ECO:0000256" key="9">
    <source>
        <dbReference type="PIRSR" id="PIRSR001589-2"/>
    </source>
</evidence>
<dbReference type="GO" id="GO:0004066">
    <property type="term" value="F:asparagine synthase (glutamine-hydrolyzing) activity"/>
    <property type="evidence" value="ECO:0007669"/>
    <property type="project" value="UniProtKB-EC"/>
</dbReference>
<dbReference type="GO" id="GO:0005524">
    <property type="term" value="F:ATP binding"/>
    <property type="evidence" value="ECO:0007669"/>
    <property type="project" value="UniProtKB-KW"/>
</dbReference>
<dbReference type="PANTHER" id="PTHR43284:SF1">
    <property type="entry name" value="ASPARAGINE SYNTHETASE"/>
    <property type="match status" value="1"/>
</dbReference>
<evidence type="ECO:0000313" key="12">
    <source>
        <dbReference type="EMBL" id="HGT39168.1"/>
    </source>
</evidence>
<dbReference type="Pfam" id="PF13522">
    <property type="entry name" value="GATase_6"/>
    <property type="match status" value="1"/>
</dbReference>
<protein>
    <recommendedName>
        <fullName evidence="3">asparagine synthase (glutamine-hydrolyzing)</fullName>
        <ecNumber evidence="3">6.3.5.4</ecNumber>
    </recommendedName>
</protein>
<gene>
    <name evidence="12" type="primary">asnB</name>
    <name evidence="12" type="ORF">ENS64_07895</name>
</gene>
<keyword evidence="8" id="KW-0061">Asparagine biosynthesis</keyword>
<evidence type="ECO:0000256" key="10">
    <source>
        <dbReference type="PIRSR" id="PIRSR001589-3"/>
    </source>
</evidence>
<reference evidence="12" key="1">
    <citation type="journal article" date="2020" name="mSystems">
        <title>Genome- and Community-Level Interaction Insights into Carbon Utilization and Element Cycling Functions of Hydrothermarchaeota in Hydrothermal Sediment.</title>
        <authorList>
            <person name="Zhou Z."/>
            <person name="Liu Y."/>
            <person name="Xu W."/>
            <person name="Pan J."/>
            <person name="Luo Z.H."/>
            <person name="Li M."/>
        </authorList>
    </citation>
    <scope>NUCLEOTIDE SEQUENCE [LARGE SCALE GENOMIC DNA]</scope>
    <source>
        <strain evidence="12">SpSt-508</strain>
    </source>
</reference>